<dbReference type="Proteomes" id="UP001295469">
    <property type="component" value="Chromosome C03"/>
</dbReference>
<sequence>MHSIVVINYHLNSFIPFIYDPHSMHLSSLQSVDLIYKKVAVGHRRSLFPQFWEAKNVQRGGEHICVDMIPLDSKVSSAI</sequence>
<protein>
    <submittedName>
        <fullName evidence="1">(rape) hypothetical protein</fullName>
    </submittedName>
</protein>
<dbReference type="AlphaFoldDB" id="A0A816I9R1"/>
<gene>
    <name evidence="1" type="ORF">DARMORV10_C03P50860.1</name>
    <name evidence="2" type="ORF">DARMORV10_C03P52070.1</name>
</gene>
<proteinExistence type="predicted"/>
<reference evidence="1" key="1">
    <citation type="submission" date="2021-01" db="EMBL/GenBank/DDBJ databases">
        <authorList>
            <consortium name="Genoscope - CEA"/>
            <person name="William W."/>
        </authorList>
    </citation>
    <scope>NUCLEOTIDE SEQUENCE</scope>
</reference>
<name>A0A816I9R1_BRANA</name>
<dbReference type="EMBL" id="HG994367">
    <property type="protein sequence ID" value="CAF1705185.1"/>
    <property type="molecule type" value="Genomic_DNA"/>
</dbReference>
<organism evidence="1">
    <name type="scientific">Brassica napus</name>
    <name type="common">Rape</name>
    <dbReference type="NCBI Taxonomy" id="3708"/>
    <lineage>
        <taxon>Eukaryota</taxon>
        <taxon>Viridiplantae</taxon>
        <taxon>Streptophyta</taxon>
        <taxon>Embryophyta</taxon>
        <taxon>Tracheophyta</taxon>
        <taxon>Spermatophyta</taxon>
        <taxon>Magnoliopsida</taxon>
        <taxon>eudicotyledons</taxon>
        <taxon>Gunneridae</taxon>
        <taxon>Pentapetalae</taxon>
        <taxon>rosids</taxon>
        <taxon>malvids</taxon>
        <taxon>Brassicales</taxon>
        <taxon>Brassicaceae</taxon>
        <taxon>Brassiceae</taxon>
        <taxon>Brassica</taxon>
    </lineage>
</organism>
<dbReference type="EMBL" id="HG994367">
    <property type="protein sequence ID" value="CAF1705325.1"/>
    <property type="molecule type" value="Genomic_DNA"/>
</dbReference>
<evidence type="ECO:0000313" key="1">
    <source>
        <dbReference type="EMBL" id="CAF1705185.1"/>
    </source>
</evidence>
<evidence type="ECO:0000313" key="2">
    <source>
        <dbReference type="EMBL" id="CAF1705325.1"/>
    </source>
</evidence>
<accession>A0A816I9R1</accession>